<dbReference type="GeneID" id="43602489"/>
<feature type="region of interest" description="Disordered" evidence="2">
    <location>
        <begin position="99"/>
        <end position="126"/>
    </location>
</feature>
<reference evidence="3 4" key="1">
    <citation type="journal article" date="2018" name="IMA Fungus">
        <title>IMA Genome-F 9: Draft genome sequence of Annulohypoxylon stygium, Aspergillus mulundensis, Berkeleyomyces basicola (syn. Thielaviopsis basicola), Ceratocystis smalleyi, two Cercospora beticola strains, Coleophoma cylindrospora, Fusarium fracticaudum, Phialophora cf. hyalina, and Morchella septimelata.</title>
        <authorList>
            <person name="Wingfield B.D."/>
            <person name="Bills G.F."/>
            <person name="Dong Y."/>
            <person name="Huang W."/>
            <person name="Nel W.J."/>
            <person name="Swalarsk-Parry B.S."/>
            <person name="Vaghefi N."/>
            <person name="Wilken P.M."/>
            <person name="An Z."/>
            <person name="de Beer Z.W."/>
            <person name="De Vos L."/>
            <person name="Chen L."/>
            <person name="Duong T.A."/>
            <person name="Gao Y."/>
            <person name="Hammerbacher A."/>
            <person name="Kikkert J.R."/>
            <person name="Li Y."/>
            <person name="Li H."/>
            <person name="Li K."/>
            <person name="Li Q."/>
            <person name="Liu X."/>
            <person name="Ma X."/>
            <person name="Naidoo K."/>
            <person name="Pethybridge S.J."/>
            <person name="Sun J."/>
            <person name="Steenkamp E.T."/>
            <person name="van der Nest M.A."/>
            <person name="van Wyk S."/>
            <person name="Wingfield M.J."/>
            <person name="Xiong C."/>
            <person name="Yue Q."/>
            <person name="Zhang X."/>
        </authorList>
    </citation>
    <scope>NUCLEOTIDE SEQUENCE [LARGE SCALE GENOMIC DNA]</scope>
    <source>
        <strain evidence="3 4">BP 5553</strain>
    </source>
</reference>
<dbReference type="AlphaFoldDB" id="A0A370TBJ7"/>
<evidence type="ECO:0008006" key="5">
    <source>
        <dbReference type="Google" id="ProtNLM"/>
    </source>
</evidence>
<protein>
    <recommendedName>
        <fullName evidence="5">Pentacotripeptide-repeat region of PRORP domain-containing protein</fullName>
    </recommendedName>
</protein>
<evidence type="ECO:0000256" key="2">
    <source>
        <dbReference type="SAM" id="MobiDB-lite"/>
    </source>
</evidence>
<keyword evidence="4" id="KW-1185">Reference proteome</keyword>
<dbReference type="Proteomes" id="UP000254866">
    <property type="component" value="Unassembled WGS sequence"/>
</dbReference>
<keyword evidence="1" id="KW-0677">Repeat</keyword>
<feature type="compositionally biased region" description="Basic and acidic residues" evidence="2">
    <location>
        <begin position="99"/>
        <end position="109"/>
    </location>
</feature>
<evidence type="ECO:0000313" key="3">
    <source>
        <dbReference type="EMBL" id="RDL31431.1"/>
    </source>
</evidence>
<dbReference type="STRING" id="2656787.A0A370TBJ7"/>
<proteinExistence type="predicted"/>
<name>A0A370TBJ7_9HELO</name>
<gene>
    <name evidence="3" type="ORF">BP5553_09640</name>
</gene>
<evidence type="ECO:0000313" key="4">
    <source>
        <dbReference type="Proteomes" id="UP000254866"/>
    </source>
</evidence>
<dbReference type="InterPro" id="IPR051222">
    <property type="entry name" value="PPR/CCM1_RNA-binding"/>
</dbReference>
<accession>A0A370TBJ7</accession>
<dbReference type="Gene3D" id="1.25.40.10">
    <property type="entry name" value="Tetratricopeptide repeat domain"/>
    <property type="match status" value="2"/>
</dbReference>
<dbReference type="EMBL" id="NPIC01000012">
    <property type="protein sequence ID" value="RDL31431.1"/>
    <property type="molecule type" value="Genomic_DNA"/>
</dbReference>
<comment type="caution">
    <text evidence="3">The sequence shown here is derived from an EMBL/GenBank/DDBJ whole genome shotgun (WGS) entry which is preliminary data.</text>
</comment>
<dbReference type="OrthoDB" id="185373at2759"/>
<dbReference type="PANTHER" id="PTHR47942:SF63">
    <property type="entry name" value="PENTATRICOPEPTIDE REPEAT-CONTAINING PROTEIN"/>
    <property type="match status" value="1"/>
</dbReference>
<dbReference type="RefSeq" id="XP_031865562.1">
    <property type="nucleotide sequence ID" value="XM_032018263.1"/>
</dbReference>
<dbReference type="InterPro" id="IPR011990">
    <property type="entry name" value="TPR-like_helical_dom_sf"/>
</dbReference>
<sequence>MPTTLPVPSKGALRTLRNLALGTSCTLAFGTGLLTEDRRRRLHTMREVHGNVQKIKSSRSYYGAGRALIDTLDDLGAGYAPESIFLAGDPAMRSLTKDTNRALKSEESISTRSPEPTALPPPFFPVPGHIERPPKDLWRRPPAIRSHLPITAPPPPPPGLSRAKIHNHQHRLASDVASILEGGGVETNVDAAALRFLDTFEEGLPIDGSGLLRPLVDVAAELSKACVKQSKLDYSERILDVVLKYPPIDEAQFQSLQPYSVVQHLVDGLKNEALSDSRAVDAKLRKACSIYMMEFDGKPHTAQESDLEIVQSLGERLCAESYRVGMYDLTIDIYSHLPRKRSCGVQTLSHVIAACHELGMHGKVFGYFSRYAQKLPDQVDFYHTVGRVIDSALKHGRGNMNRAEETLVIATRMAKSRGFSTSTTPILKVIGHQWRSTKNIHKTRELFDRLEPLAHVAGHPQAAYGAIIQFCIEAGEEAAATSYYEKLRESYEPLPGDVRIYGHFALAKAMRNDWSGVKEDLRNMAVLSPDHKHDFNSCFTPILKVFAKSHPVNETEDFVRGFVEEGHLEMTAFISNIMIDTYAKAREMASLVRWIEYATSVGCKMDAVSVNIILNNCYRTWKFPFEETYHLYRHILGLGKGSRNLTDNDTMEILGRIAVNDSPTAPERDRRLRLLKELGRPKHSWSSSGVHRAMKTTLANENPAATLKIYDRACTEDLLLGRGHLVAAVKASLQVNGDNVDESIRLIKDAQRGGQNVELPIAILIVHQMTKVCGQDQPAIHLQGMVQNTMSTLDKYGFNVSPPVLTHTISLLERHGRFRQAFNFWTTISQHQGLPPSSIDLVTLSALLRVFIGLRDARGICWVGKILVGNGLVPDTRLYTDVKKARKSAMDIEMQEPSLHISKFVAALSELRTTVACLRKRAASEKRDVRDMTVKIMERAIKNQENEKSQGQKAATIVHVAMEASPKPRGLSEPVKESLDLDKEPCYGFFVGPRKVVEVA</sequence>
<evidence type="ECO:0000256" key="1">
    <source>
        <dbReference type="ARBA" id="ARBA00022737"/>
    </source>
</evidence>
<dbReference type="PANTHER" id="PTHR47942">
    <property type="entry name" value="TETRATRICOPEPTIDE REPEAT (TPR)-LIKE SUPERFAMILY PROTEIN-RELATED"/>
    <property type="match status" value="1"/>
</dbReference>
<organism evidence="3 4">
    <name type="scientific">Venustampulla echinocandica</name>
    <dbReference type="NCBI Taxonomy" id="2656787"/>
    <lineage>
        <taxon>Eukaryota</taxon>
        <taxon>Fungi</taxon>
        <taxon>Dikarya</taxon>
        <taxon>Ascomycota</taxon>
        <taxon>Pezizomycotina</taxon>
        <taxon>Leotiomycetes</taxon>
        <taxon>Helotiales</taxon>
        <taxon>Pleuroascaceae</taxon>
        <taxon>Venustampulla</taxon>
    </lineage>
</organism>